<proteinExistence type="inferred from homology"/>
<keyword evidence="3" id="KW-0813">Transport</keyword>
<comment type="subcellular location">
    <subcellularLocation>
        <location evidence="1">Membrane</location>
        <topology evidence="1">Multi-pass membrane protein</topology>
    </subcellularLocation>
</comment>
<keyword evidence="4" id="KW-0812">Transmembrane</keyword>
<evidence type="ECO:0000256" key="4">
    <source>
        <dbReference type="ARBA" id="ARBA00022692"/>
    </source>
</evidence>
<evidence type="ECO:0008006" key="10">
    <source>
        <dbReference type="Google" id="ProtNLM"/>
    </source>
</evidence>
<name>A0ABN7NTK5_TIMPD</name>
<dbReference type="PANTHER" id="PTHR11706">
    <property type="entry name" value="SOLUTE CARRIER PROTEIN FAMILY 11 MEMBER"/>
    <property type="match status" value="1"/>
</dbReference>
<evidence type="ECO:0000313" key="9">
    <source>
        <dbReference type="Proteomes" id="UP001153148"/>
    </source>
</evidence>
<feature type="region of interest" description="Disordered" evidence="7">
    <location>
        <begin position="367"/>
        <end position="391"/>
    </location>
</feature>
<comment type="similarity">
    <text evidence="2">Belongs to the NRAMP family.</text>
</comment>
<evidence type="ECO:0000256" key="1">
    <source>
        <dbReference type="ARBA" id="ARBA00004141"/>
    </source>
</evidence>
<dbReference type="EMBL" id="CAJPIN010006207">
    <property type="protein sequence ID" value="CAG2057881.1"/>
    <property type="molecule type" value="Genomic_DNA"/>
</dbReference>
<dbReference type="InterPro" id="IPR001046">
    <property type="entry name" value="NRAMP_fam"/>
</dbReference>
<protein>
    <recommendedName>
        <fullName evidence="10">Solute carrier family 40 protein</fullName>
    </recommendedName>
</protein>
<evidence type="ECO:0000256" key="2">
    <source>
        <dbReference type="ARBA" id="ARBA00006670"/>
    </source>
</evidence>
<accession>A0ABN7NTK5</accession>
<keyword evidence="6" id="KW-0472">Membrane</keyword>
<keyword evidence="9" id="KW-1185">Reference proteome</keyword>
<dbReference type="PANTHER" id="PTHR11706:SF33">
    <property type="entry name" value="NATURAL RESISTANCE-ASSOCIATED MACROPHAGE PROTEIN 2"/>
    <property type="match status" value="1"/>
</dbReference>
<organism evidence="8 9">
    <name type="scientific">Timema podura</name>
    <name type="common">Walking stick</name>
    <dbReference type="NCBI Taxonomy" id="61482"/>
    <lineage>
        <taxon>Eukaryota</taxon>
        <taxon>Metazoa</taxon>
        <taxon>Ecdysozoa</taxon>
        <taxon>Arthropoda</taxon>
        <taxon>Hexapoda</taxon>
        <taxon>Insecta</taxon>
        <taxon>Pterygota</taxon>
        <taxon>Neoptera</taxon>
        <taxon>Polyneoptera</taxon>
        <taxon>Phasmatodea</taxon>
        <taxon>Timematodea</taxon>
        <taxon>Timematoidea</taxon>
        <taxon>Timematidae</taxon>
        <taxon>Timema</taxon>
    </lineage>
</organism>
<reference evidence="8" key="1">
    <citation type="submission" date="2021-03" db="EMBL/GenBank/DDBJ databases">
        <authorList>
            <person name="Tran Van P."/>
        </authorList>
    </citation>
    <scope>NUCLEOTIDE SEQUENCE</scope>
</reference>
<keyword evidence="5" id="KW-1133">Transmembrane helix</keyword>
<evidence type="ECO:0000256" key="3">
    <source>
        <dbReference type="ARBA" id="ARBA00022448"/>
    </source>
</evidence>
<evidence type="ECO:0000256" key="6">
    <source>
        <dbReference type="ARBA" id="ARBA00023136"/>
    </source>
</evidence>
<comment type="caution">
    <text evidence="8">The sequence shown here is derived from an EMBL/GenBank/DDBJ whole genome shotgun (WGS) entry which is preliminary data.</text>
</comment>
<evidence type="ECO:0000256" key="5">
    <source>
        <dbReference type="ARBA" id="ARBA00022989"/>
    </source>
</evidence>
<evidence type="ECO:0000256" key="7">
    <source>
        <dbReference type="SAM" id="MobiDB-lite"/>
    </source>
</evidence>
<dbReference type="Proteomes" id="UP001153148">
    <property type="component" value="Unassembled WGS sequence"/>
</dbReference>
<gene>
    <name evidence="8" type="ORF">TPAB3V08_LOCUS4856</name>
</gene>
<sequence>MMPLVILTDEGRATHPLYCLDRSTVHVLEAVRDEFTSILSAKENSCLYWLTCWALSLQFARTNGKPLFLPLDKARQQWRVFNTVIPWSQDQLASQTRSVSLGQSVVAHLGAPLILKSLLNCYMLLKSNLFYPLSPPSTYLPPRLSRCRDFFMFHRDSRCWNILLFHRDSRCWNILLFHRDSRCRNILPFHRDSRCRNILPFHRDSRCRNILPFHCDSRCWNILMFHRDSRCRNFMFHRDSRCRDFLMFHRDSRCRNFMFHRDSRSRNTLADLSPTHACLTTTSPPSGHQLHNPATLEVEGMDNKLRYLTYYCWWDLTWNSAAQAGVEREEREGYAPGSDNIHFSLNWTAYITIMNEDRIHEMASNRQVEELPTSSGTATATSENTRLSPSKTNKQTYFAEERVQIPVNDNFFSFRKLWAFTGPGFLMSIAYLDPGNIESDLQSGTTAMYKTGLLMMGRLGFESWSGLLWVVFPKMVFHSPSQQKQVDYL</sequence>
<feature type="compositionally biased region" description="Polar residues" evidence="7">
    <location>
        <begin position="372"/>
        <end position="391"/>
    </location>
</feature>
<evidence type="ECO:0000313" key="8">
    <source>
        <dbReference type="EMBL" id="CAG2057881.1"/>
    </source>
</evidence>